<reference evidence="1 2" key="1">
    <citation type="submission" date="2015-04" db="EMBL/GenBank/DDBJ databases">
        <title>Complete Genome Sequence of Brevibacterium flavum ATCC 15168.</title>
        <authorList>
            <person name="Ahn J."/>
            <person name="Park G."/>
            <person name="Jeon W."/>
            <person name="Jang Y."/>
            <person name="Jang M."/>
            <person name="Lee H."/>
            <person name="Lee H."/>
        </authorList>
    </citation>
    <scope>NUCLEOTIDE SEQUENCE [LARGE SCALE GENOMIC DNA]</scope>
    <source>
        <strain evidence="1 2">ATCC 15168</strain>
    </source>
</reference>
<dbReference type="AlphaFoldDB" id="A0A0F6WR01"/>
<evidence type="ECO:0000313" key="2">
    <source>
        <dbReference type="Proteomes" id="UP000034037"/>
    </source>
</evidence>
<accession>A0A0F6WR01</accession>
<dbReference type="RefSeq" id="WP_003861809.1">
    <property type="nucleotide sequence ID" value="NZ_CP011309.1"/>
</dbReference>
<dbReference type="EMBL" id="CP011309">
    <property type="protein sequence ID" value="AKF27792.1"/>
    <property type="molecule type" value="Genomic_DNA"/>
</dbReference>
<proteinExistence type="predicted"/>
<organism evidence="1 2">
    <name type="scientific">[Brevibacterium] flavum</name>
    <dbReference type="NCBI Taxonomy" id="92706"/>
    <lineage>
        <taxon>Bacteria</taxon>
        <taxon>Bacillati</taxon>
        <taxon>Actinomycetota</taxon>
        <taxon>Actinomycetes</taxon>
        <taxon>Mycobacteriales</taxon>
        <taxon>Corynebacteriaceae</taxon>
        <taxon>Corynebacterium</taxon>
    </lineage>
</organism>
<name>A0A0F6WR01_9CORY</name>
<sequence length="340" mass="36767">MQLWTEIFDPEELSAFARKSLMEKESQEAKGSLAAFLPDETVDDTSVRFYRTDNGLPEAATYRAWDAESSIGGSDNVERVTIDLPPVSRKERIGELDSILAASNSGELAQKKSILKVIERVTRAVSDRVELARASLIQTGRIQINDLGFKVNADMGRRAGNSKTVANLWSDAAAATPLQDIEAWVTDYIAVNGVPPENAIISRTAMAALKRSEEVRSALVGTLATPSIVTDSMVISILQEAGLRNIQTYDRRLNVGGTTRHFVDQDSVLLLPAAGTSELGRTVWGRTAEATAPEYAISEAPGILAATLKQDDPYGIWGRANAVVLPILENPDASMVAKVL</sequence>
<gene>
    <name evidence="1" type="ORF">YH66_09630</name>
</gene>
<protein>
    <recommendedName>
        <fullName evidence="3">Major capsid protein E</fullName>
    </recommendedName>
</protein>
<dbReference type="Pfam" id="PF03864">
    <property type="entry name" value="Phage_cap_E"/>
    <property type="match status" value="1"/>
</dbReference>
<keyword evidence="2" id="KW-1185">Reference proteome</keyword>
<dbReference type="Proteomes" id="UP000034037">
    <property type="component" value="Chromosome"/>
</dbReference>
<evidence type="ECO:0000313" key="1">
    <source>
        <dbReference type="EMBL" id="AKF27792.1"/>
    </source>
</evidence>
<evidence type="ECO:0008006" key="3">
    <source>
        <dbReference type="Google" id="ProtNLM"/>
    </source>
</evidence>
<dbReference type="InterPro" id="IPR053738">
    <property type="entry name" value="Lambda_capsid_assembly"/>
</dbReference>
<dbReference type="Gene3D" id="3.90.1690.10">
    <property type="entry name" value="phage-related protein like domain"/>
    <property type="match status" value="1"/>
</dbReference>
<dbReference type="InterPro" id="IPR005564">
    <property type="entry name" value="Major_capsid_GpE"/>
</dbReference>
<dbReference type="PATRIC" id="fig|92706.3.peg.2011"/>
<dbReference type="HOGENOM" id="CLU_051310_1_0_11"/>